<accession>A0A1L9QSP0</accession>
<proteinExistence type="inferred from homology"/>
<sequence length="322" mass="36604">MNQLSVDLKEILAEIRHYAIEIAQQEWQELGDAIDKFLPNPLNPFFLLPMVTGIGCHGKREELTRTAAVVTLLDISFRIMDDCADRDDPTSLDCQVGMGRAIHYAMAINAIATQELLNFAIAQPSSSDLIPYYFQSFLQVCQGQDRDLKTNVNSLQEYQDLIKLKTLPAYQFATVIGTCVAAADPQQLNAAAECGQHLGWMTQMLDDIESIWFPTVENQREIEKKTFPVLLGLSLDYPNAKRLEKMFHQKQYHRKTICTLLDEMDIRTRLIHSALNHRDEALKSLENLPNSEGKAILQIWIDWYLGQGERLLQPIEPDSVSP</sequence>
<evidence type="ECO:0000313" key="2">
    <source>
        <dbReference type="EMBL" id="OJJ25710.1"/>
    </source>
</evidence>
<dbReference type="STRING" id="1925591.BI308_10340"/>
<organism evidence="2 3">
    <name type="scientific">Roseofilum reptotaenium AO1-A</name>
    <dbReference type="NCBI Taxonomy" id="1925591"/>
    <lineage>
        <taxon>Bacteria</taxon>
        <taxon>Bacillati</taxon>
        <taxon>Cyanobacteriota</taxon>
        <taxon>Cyanophyceae</taxon>
        <taxon>Desertifilales</taxon>
        <taxon>Desertifilaceae</taxon>
        <taxon>Roseofilum</taxon>
    </lineage>
</organism>
<dbReference type="CDD" id="cd00385">
    <property type="entry name" value="Isoprenoid_Biosyn_C1"/>
    <property type="match status" value="1"/>
</dbReference>
<evidence type="ECO:0000313" key="3">
    <source>
        <dbReference type="Proteomes" id="UP000183940"/>
    </source>
</evidence>
<dbReference type="Gene3D" id="1.10.600.10">
    <property type="entry name" value="Farnesyl Diphosphate Synthase"/>
    <property type="match status" value="1"/>
</dbReference>
<gene>
    <name evidence="2" type="ORF">BI308_10340</name>
</gene>
<dbReference type="Pfam" id="PF00348">
    <property type="entry name" value="polyprenyl_synt"/>
    <property type="match status" value="1"/>
</dbReference>
<dbReference type="InterPro" id="IPR008949">
    <property type="entry name" value="Isoprenoid_synthase_dom_sf"/>
</dbReference>
<dbReference type="EMBL" id="MLAW01000014">
    <property type="protein sequence ID" value="OJJ25710.1"/>
    <property type="molecule type" value="Genomic_DNA"/>
</dbReference>
<comment type="caution">
    <text evidence="2">The sequence shown here is derived from an EMBL/GenBank/DDBJ whole genome shotgun (WGS) entry which is preliminary data.</text>
</comment>
<evidence type="ECO:0008006" key="4">
    <source>
        <dbReference type="Google" id="ProtNLM"/>
    </source>
</evidence>
<evidence type="ECO:0000256" key="1">
    <source>
        <dbReference type="RuleBase" id="RU004466"/>
    </source>
</evidence>
<comment type="similarity">
    <text evidence="1">Belongs to the FPP/GGPP synthase family.</text>
</comment>
<dbReference type="SUPFAM" id="SSF48576">
    <property type="entry name" value="Terpenoid synthases"/>
    <property type="match status" value="1"/>
</dbReference>
<protein>
    <recommendedName>
        <fullName evidence="4">Polyprenyl synthetase</fullName>
    </recommendedName>
</protein>
<name>A0A1L9QSP0_9CYAN</name>
<keyword evidence="3" id="KW-1185">Reference proteome</keyword>
<dbReference type="Proteomes" id="UP000183940">
    <property type="component" value="Unassembled WGS sequence"/>
</dbReference>
<dbReference type="InterPro" id="IPR000092">
    <property type="entry name" value="Polyprenyl_synt"/>
</dbReference>
<dbReference type="GO" id="GO:0004659">
    <property type="term" value="F:prenyltransferase activity"/>
    <property type="evidence" value="ECO:0007669"/>
    <property type="project" value="InterPro"/>
</dbReference>
<keyword evidence="1" id="KW-0808">Transferase</keyword>
<dbReference type="AlphaFoldDB" id="A0A1L9QSP0"/>
<reference evidence="2" key="1">
    <citation type="submission" date="2016-10" db="EMBL/GenBank/DDBJ databases">
        <title>CRISPR-Cas defence system in Roseofilum reptotaenium: evidence of a bacteriophage-cyanobacterium arms race in the coral black band disease.</title>
        <authorList>
            <person name="Buerger P."/>
            <person name="Wood-Charlson E.M."/>
            <person name="Weynberg K.D."/>
            <person name="Willis B."/>
            <person name="Van Oppen M.J."/>
        </authorList>
    </citation>
    <scope>NUCLEOTIDE SEQUENCE [LARGE SCALE GENOMIC DNA]</scope>
    <source>
        <strain evidence="2">AO1-A</strain>
    </source>
</reference>
<dbReference type="GO" id="GO:0008299">
    <property type="term" value="P:isoprenoid biosynthetic process"/>
    <property type="evidence" value="ECO:0007669"/>
    <property type="project" value="InterPro"/>
</dbReference>